<name>A0A7S7NQQ2_PALFE</name>
<keyword evidence="2" id="KW-1185">Reference proteome</keyword>
<evidence type="ECO:0000313" key="2">
    <source>
        <dbReference type="Proteomes" id="UP000593892"/>
    </source>
</evidence>
<dbReference type="KEGG" id="pfer:IRI77_35740"/>
<gene>
    <name evidence="1" type="ORF">IRI77_35740</name>
</gene>
<protein>
    <submittedName>
        <fullName evidence="1">Uncharacterized protein</fullName>
    </submittedName>
</protein>
<accession>A0A7S7NQQ2</accession>
<sequence>MYTIEPTDCAFPDIDLLTRHTAVEEDGILTGPNATGAITFCERKGFYKKVRAAVHEQYKPANVYQHILADRMADCIWRAERYASFETTALNFQIQRQWDHTNELVPKASVGVHAYQAFQTMDPAQRKSLMEALKLEERYWRRHRTLAAELRLIQRTCPIQQVQ</sequence>
<reference evidence="1 2" key="1">
    <citation type="submission" date="2020-10" db="EMBL/GenBank/DDBJ databases">
        <title>Complete genome sequence of Paludibaculum fermentans P105T, a facultatively anaerobic acidobacterium capable of dissimilatory Fe(III) reduction.</title>
        <authorList>
            <person name="Dedysh S.N."/>
            <person name="Beletsky A.V."/>
            <person name="Kulichevskaya I.S."/>
            <person name="Mardanov A.V."/>
            <person name="Ravin N.V."/>
        </authorList>
    </citation>
    <scope>NUCLEOTIDE SEQUENCE [LARGE SCALE GENOMIC DNA]</scope>
    <source>
        <strain evidence="1 2">P105</strain>
    </source>
</reference>
<proteinExistence type="predicted"/>
<dbReference type="EMBL" id="CP063849">
    <property type="protein sequence ID" value="QOY88032.1"/>
    <property type="molecule type" value="Genomic_DNA"/>
</dbReference>
<dbReference type="RefSeq" id="WP_194449695.1">
    <property type="nucleotide sequence ID" value="NZ_CP063849.1"/>
</dbReference>
<dbReference type="AlphaFoldDB" id="A0A7S7NQQ2"/>
<evidence type="ECO:0000313" key="1">
    <source>
        <dbReference type="EMBL" id="QOY88032.1"/>
    </source>
</evidence>
<organism evidence="1 2">
    <name type="scientific">Paludibaculum fermentans</name>
    <dbReference type="NCBI Taxonomy" id="1473598"/>
    <lineage>
        <taxon>Bacteria</taxon>
        <taxon>Pseudomonadati</taxon>
        <taxon>Acidobacteriota</taxon>
        <taxon>Terriglobia</taxon>
        <taxon>Bryobacterales</taxon>
        <taxon>Bryobacteraceae</taxon>
        <taxon>Paludibaculum</taxon>
    </lineage>
</organism>
<dbReference type="Proteomes" id="UP000593892">
    <property type="component" value="Chromosome"/>
</dbReference>